<comment type="cofactor">
    <cofactor evidence="1">
        <name>pyridoxal 5'-phosphate</name>
        <dbReference type="ChEBI" id="CHEBI:597326"/>
    </cofactor>
</comment>
<sequence length="146" mass="16115">MGKGQDLYKEAKKIIPGGTQLLSKRPEQFLPEQWPAYYSKAKGCEVWDMDGKKYIDMSFMGIGACTLGYADDDVDNAVIEAVKNGNMCTLNSPVEVELAHLMLELHPWADMIRYARGGGDAMTVAVRIARAATKKDIILFSGLIIL</sequence>
<organism evidence="3">
    <name type="scientific">termite gut metagenome</name>
    <dbReference type="NCBI Taxonomy" id="433724"/>
    <lineage>
        <taxon>unclassified sequences</taxon>
        <taxon>metagenomes</taxon>
        <taxon>organismal metagenomes</taxon>
    </lineage>
</organism>
<gene>
    <name evidence="3" type="ORF">EZS27_029820</name>
</gene>
<dbReference type="SUPFAM" id="SSF53383">
    <property type="entry name" value="PLP-dependent transferases"/>
    <property type="match status" value="1"/>
</dbReference>
<reference evidence="3" key="1">
    <citation type="submission" date="2019-03" db="EMBL/GenBank/DDBJ databases">
        <title>Single cell metagenomics reveals metabolic interactions within the superorganism composed of flagellate Streblomastix strix and complex community of Bacteroidetes bacteria on its surface.</title>
        <authorList>
            <person name="Treitli S.C."/>
            <person name="Kolisko M."/>
            <person name="Husnik F."/>
            <person name="Keeling P."/>
            <person name="Hampl V."/>
        </authorList>
    </citation>
    <scope>NUCLEOTIDE SEQUENCE</scope>
    <source>
        <strain evidence="3">STM</strain>
    </source>
</reference>
<dbReference type="AlphaFoldDB" id="A0A5J4QHT7"/>
<keyword evidence="3" id="KW-0808">Transferase</keyword>
<dbReference type="InterPro" id="IPR015422">
    <property type="entry name" value="PyrdxlP-dep_Trfase_small"/>
</dbReference>
<comment type="caution">
    <text evidence="3">The sequence shown here is derived from an EMBL/GenBank/DDBJ whole genome shotgun (WGS) entry which is preliminary data.</text>
</comment>
<dbReference type="InterPro" id="IPR015421">
    <property type="entry name" value="PyrdxlP-dep_Trfase_major"/>
</dbReference>
<proteinExistence type="predicted"/>
<evidence type="ECO:0000256" key="2">
    <source>
        <dbReference type="ARBA" id="ARBA00022898"/>
    </source>
</evidence>
<evidence type="ECO:0000256" key="1">
    <source>
        <dbReference type="ARBA" id="ARBA00001933"/>
    </source>
</evidence>
<dbReference type="InterPro" id="IPR015424">
    <property type="entry name" value="PyrdxlP-dep_Trfase"/>
</dbReference>
<keyword evidence="2" id="KW-0663">Pyridoxal phosphate</keyword>
<keyword evidence="3" id="KW-0032">Aminotransferase</keyword>
<dbReference type="GO" id="GO:0008483">
    <property type="term" value="F:transaminase activity"/>
    <property type="evidence" value="ECO:0007669"/>
    <property type="project" value="UniProtKB-KW"/>
</dbReference>
<dbReference type="EC" id="2.6.1.-" evidence="3"/>
<name>A0A5J4QHT7_9ZZZZ</name>
<protein>
    <submittedName>
        <fullName evidence="3">3-aminobutyryl-CoA aminotransferase</fullName>
        <ecNumber evidence="3">2.6.1.-</ecNumber>
    </submittedName>
</protein>
<accession>A0A5J4QHT7</accession>
<dbReference type="Gene3D" id="3.40.640.10">
    <property type="entry name" value="Type I PLP-dependent aspartate aminotransferase-like (Major domain)"/>
    <property type="match status" value="1"/>
</dbReference>
<dbReference type="PANTHER" id="PTHR43713">
    <property type="entry name" value="GLUTAMATE-1-SEMIALDEHYDE 2,1-AMINOMUTASE"/>
    <property type="match status" value="1"/>
</dbReference>
<dbReference type="PANTHER" id="PTHR43713:SF3">
    <property type="entry name" value="GLUTAMATE-1-SEMIALDEHYDE 2,1-AMINOMUTASE 1, CHLOROPLASTIC-RELATED"/>
    <property type="match status" value="1"/>
</dbReference>
<dbReference type="Pfam" id="PF00202">
    <property type="entry name" value="Aminotran_3"/>
    <property type="match status" value="1"/>
</dbReference>
<dbReference type="Gene3D" id="3.90.1150.10">
    <property type="entry name" value="Aspartate Aminotransferase, domain 1"/>
    <property type="match status" value="1"/>
</dbReference>
<dbReference type="InterPro" id="IPR005814">
    <property type="entry name" value="Aminotrans_3"/>
</dbReference>
<dbReference type="GO" id="GO:0030170">
    <property type="term" value="F:pyridoxal phosphate binding"/>
    <property type="evidence" value="ECO:0007669"/>
    <property type="project" value="InterPro"/>
</dbReference>
<dbReference type="EMBL" id="SNRY01003599">
    <property type="protein sequence ID" value="KAA6320404.1"/>
    <property type="molecule type" value="Genomic_DNA"/>
</dbReference>
<evidence type="ECO:0000313" key="3">
    <source>
        <dbReference type="EMBL" id="KAA6320404.1"/>
    </source>
</evidence>